<dbReference type="EMBL" id="JAEAOA010000192">
    <property type="protein sequence ID" value="KAK3578601.1"/>
    <property type="molecule type" value="Genomic_DNA"/>
</dbReference>
<sequence>MSSIENVTSWMVDSYGRNVTIFNFQLQMPDYIVAIYMLYLSMCMAIGVPGNSIVVVVFLKNKPKSNADWYIFCTAAFDLVCLLVTAPMYIVIQTKLWDVVDRGLEVVTNWQANKAKYHKLEKDSEVQPSFSTPMSNGMHGGDIQDDSNINKPHHLPNTK</sequence>
<comment type="caution">
    <text evidence="3">The sequence shown here is derived from an EMBL/GenBank/DDBJ whole genome shotgun (WGS) entry which is preliminary data.</text>
</comment>
<keyword evidence="2" id="KW-1133">Transmembrane helix</keyword>
<dbReference type="Gene3D" id="1.20.1070.10">
    <property type="entry name" value="Rhodopsin 7-helix transmembrane proteins"/>
    <property type="match status" value="1"/>
</dbReference>
<accession>A0AAE0RS71</accession>
<name>A0AAE0RS71_9BIVA</name>
<reference evidence="3" key="1">
    <citation type="journal article" date="2021" name="Genome Biol. Evol.">
        <title>A High-Quality Reference Genome for a Parasitic Bivalve with Doubly Uniparental Inheritance (Bivalvia: Unionida).</title>
        <authorList>
            <person name="Smith C.H."/>
        </authorList>
    </citation>
    <scope>NUCLEOTIDE SEQUENCE</scope>
    <source>
        <strain evidence="3">CHS0354</strain>
    </source>
</reference>
<organism evidence="3 4">
    <name type="scientific">Potamilus streckersoni</name>
    <dbReference type="NCBI Taxonomy" id="2493646"/>
    <lineage>
        <taxon>Eukaryota</taxon>
        <taxon>Metazoa</taxon>
        <taxon>Spiralia</taxon>
        <taxon>Lophotrochozoa</taxon>
        <taxon>Mollusca</taxon>
        <taxon>Bivalvia</taxon>
        <taxon>Autobranchia</taxon>
        <taxon>Heteroconchia</taxon>
        <taxon>Palaeoheterodonta</taxon>
        <taxon>Unionida</taxon>
        <taxon>Unionoidea</taxon>
        <taxon>Unionidae</taxon>
        <taxon>Ambleminae</taxon>
        <taxon>Lampsilini</taxon>
        <taxon>Potamilus</taxon>
    </lineage>
</organism>
<keyword evidence="4" id="KW-1185">Reference proteome</keyword>
<evidence type="ECO:0008006" key="5">
    <source>
        <dbReference type="Google" id="ProtNLM"/>
    </source>
</evidence>
<protein>
    <recommendedName>
        <fullName evidence="5">G-protein coupled receptors family 1 profile domain-containing protein</fullName>
    </recommendedName>
</protein>
<reference evidence="3" key="3">
    <citation type="submission" date="2023-05" db="EMBL/GenBank/DDBJ databases">
        <authorList>
            <person name="Smith C.H."/>
        </authorList>
    </citation>
    <scope>NUCLEOTIDE SEQUENCE</scope>
    <source>
        <strain evidence="3">CHS0354</strain>
        <tissue evidence="3">Mantle</tissue>
    </source>
</reference>
<dbReference type="Proteomes" id="UP001195483">
    <property type="component" value="Unassembled WGS sequence"/>
</dbReference>
<feature type="region of interest" description="Disordered" evidence="1">
    <location>
        <begin position="123"/>
        <end position="159"/>
    </location>
</feature>
<evidence type="ECO:0000313" key="4">
    <source>
        <dbReference type="Proteomes" id="UP001195483"/>
    </source>
</evidence>
<keyword evidence="2" id="KW-0472">Membrane</keyword>
<evidence type="ECO:0000313" key="3">
    <source>
        <dbReference type="EMBL" id="KAK3578601.1"/>
    </source>
</evidence>
<proteinExistence type="predicted"/>
<gene>
    <name evidence="3" type="ORF">CHS0354_002172</name>
</gene>
<evidence type="ECO:0000256" key="2">
    <source>
        <dbReference type="SAM" id="Phobius"/>
    </source>
</evidence>
<feature type="transmembrane region" description="Helical" evidence="2">
    <location>
        <begin position="31"/>
        <end position="57"/>
    </location>
</feature>
<evidence type="ECO:0000256" key="1">
    <source>
        <dbReference type="SAM" id="MobiDB-lite"/>
    </source>
</evidence>
<reference evidence="3" key="2">
    <citation type="journal article" date="2021" name="Genome Biol. Evol.">
        <title>Developing a high-quality reference genome for a parasitic bivalve with doubly uniparental inheritance (Bivalvia: Unionida).</title>
        <authorList>
            <person name="Smith C.H."/>
        </authorList>
    </citation>
    <scope>NUCLEOTIDE SEQUENCE</scope>
    <source>
        <strain evidence="3">CHS0354</strain>
        <tissue evidence="3">Mantle</tissue>
    </source>
</reference>
<dbReference type="AlphaFoldDB" id="A0AAE0RS71"/>
<keyword evidence="2" id="KW-0812">Transmembrane</keyword>
<dbReference type="SUPFAM" id="SSF81321">
    <property type="entry name" value="Family A G protein-coupled receptor-like"/>
    <property type="match status" value="1"/>
</dbReference>
<feature type="transmembrane region" description="Helical" evidence="2">
    <location>
        <begin position="69"/>
        <end position="92"/>
    </location>
</feature>
<feature type="compositionally biased region" description="Polar residues" evidence="1">
    <location>
        <begin position="126"/>
        <end position="135"/>
    </location>
</feature>